<dbReference type="EMBL" id="JACHIO010000011">
    <property type="protein sequence ID" value="MBB5064539.1"/>
    <property type="molecule type" value="Genomic_DNA"/>
</dbReference>
<name>A0A7W7ZR35_9BACT</name>
<gene>
    <name evidence="1" type="ORF">HDF15_002897</name>
</gene>
<sequence>MIGKSGQYYRAGYLARQAGDWPDGTDNEGQETQDGTPALAQINMSVPSVVQARAVATKAATPFARASAYPTTNAVQDSVGGDLYKAVQSLSQRAQDSYHQNIDPLEQRVDNWQRGNGFRTNAQVLPPAPLAPPPRLATPGIDPRVYRASLAGYRPAGTKESVAELAGNINCETGGMRDSRNENMPLSVARGDIAHMRINGERQWGDRVKGLAGLGNCETPLMSGPDYPNALNAATDAAMEDLNGVDPTHGATNYNGRTSMGDISPFGGKNGPVIHTHAGPYISPSIYKVINTYGK</sequence>
<reference evidence="1 2" key="1">
    <citation type="submission" date="2020-08" db="EMBL/GenBank/DDBJ databases">
        <title>Genomic Encyclopedia of Type Strains, Phase IV (KMG-V): Genome sequencing to study the core and pangenomes of soil and plant-associated prokaryotes.</title>
        <authorList>
            <person name="Whitman W."/>
        </authorList>
    </citation>
    <scope>NUCLEOTIDE SEQUENCE [LARGE SCALE GENOMIC DNA]</scope>
    <source>
        <strain evidence="1 2">X5P3</strain>
    </source>
</reference>
<proteinExistence type="predicted"/>
<dbReference type="RefSeq" id="WP_184256515.1">
    <property type="nucleotide sequence ID" value="NZ_JACHIO010000011.1"/>
</dbReference>
<comment type="caution">
    <text evidence="1">The sequence shown here is derived from an EMBL/GenBank/DDBJ whole genome shotgun (WGS) entry which is preliminary data.</text>
</comment>
<organism evidence="1 2">
    <name type="scientific">Granulicella mallensis</name>
    <dbReference type="NCBI Taxonomy" id="940614"/>
    <lineage>
        <taxon>Bacteria</taxon>
        <taxon>Pseudomonadati</taxon>
        <taxon>Acidobacteriota</taxon>
        <taxon>Terriglobia</taxon>
        <taxon>Terriglobales</taxon>
        <taxon>Acidobacteriaceae</taxon>
        <taxon>Granulicella</taxon>
    </lineage>
</organism>
<evidence type="ECO:0000313" key="1">
    <source>
        <dbReference type="EMBL" id="MBB5064539.1"/>
    </source>
</evidence>
<protein>
    <submittedName>
        <fullName evidence="1">Uncharacterized protein</fullName>
    </submittedName>
</protein>
<evidence type="ECO:0000313" key="2">
    <source>
        <dbReference type="Proteomes" id="UP000584867"/>
    </source>
</evidence>
<dbReference type="AlphaFoldDB" id="A0A7W7ZR35"/>
<dbReference type="Proteomes" id="UP000584867">
    <property type="component" value="Unassembled WGS sequence"/>
</dbReference>
<accession>A0A7W7ZR35</accession>